<dbReference type="EnsemblMetazoa" id="CapteT199139">
    <property type="protein sequence ID" value="CapteP199139"/>
    <property type="gene ID" value="CapteG199139"/>
</dbReference>
<dbReference type="PROSITE" id="PS50228">
    <property type="entry name" value="SUEL_LECTIN"/>
    <property type="match status" value="1"/>
</dbReference>
<dbReference type="AlphaFoldDB" id="R7TIC4"/>
<reference evidence="3 5" key="2">
    <citation type="journal article" date="2013" name="Nature">
        <title>Insights into bilaterian evolution from three spiralian genomes.</title>
        <authorList>
            <person name="Simakov O."/>
            <person name="Marletaz F."/>
            <person name="Cho S.J."/>
            <person name="Edsinger-Gonzales E."/>
            <person name="Havlak P."/>
            <person name="Hellsten U."/>
            <person name="Kuo D.H."/>
            <person name="Larsson T."/>
            <person name="Lv J."/>
            <person name="Arendt D."/>
            <person name="Savage R."/>
            <person name="Osoegawa K."/>
            <person name="de Jong P."/>
            <person name="Grimwood J."/>
            <person name="Chapman J.A."/>
            <person name="Shapiro H."/>
            <person name="Aerts A."/>
            <person name="Otillar R.P."/>
            <person name="Terry A.Y."/>
            <person name="Boore J.L."/>
            <person name="Grigoriev I.V."/>
            <person name="Lindberg D.R."/>
            <person name="Seaver E.C."/>
            <person name="Weisblat D.A."/>
            <person name="Putnam N.H."/>
            <person name="Rokhsar D.S."/>
        </authorList>
    </citation>
    <scope>NUCLEOTIDE SEQUENCE</scope>
    <source>
        <strain evidence="3 5">I ESC-2004</strain>
    </source>
</reference>
<gene>
    <name evidence="3" type="ORF">CAPTEDRAFT_199139</name>
</gene>
<sequence length="488" mass="54965">MMQLRAMQPRVVLSYCESETFVAKCEDNQIVAMDTASYGRMEKGRCVESSLGYLGCKADVLHLTDRKCSGRDECRIRVPDGQLDSTKPCFKELKVYLEASYQCLKVEDAKALCNSPGSYKISSKPVAISTQMLLKEKSCQRHHHDNENRIYEWALKAEKGQTLNVSLTDFAWRPETKELVNYGYLLDKATKMNITLTGNHLRQKHILVSNGSTVHVTLNVSKHSNFLVHIEALGCADLRPPKHAWLKRPHANEAIIGCNDTRQTWHLRCKGRSWVGVIGNCTQREFAFERLYFFPGIDPCLMILKDLVAARKQAMLNQKSAPLSHDMTIIIIVGISLLICTLIVITGLACIRRVAKKPCCQGNQQVKYDNVRTDDSIYREQGSDASYLSPKYASQGRPLPRQHRNEYSHIWEHPLPDPACPAAVHDGTPQQLKVKLPVKESRVQNNNSTDTGSTGYHVSMASKSSDADSKYFVLDRDAATFDADEFRA</sequence>
<dbReference type="HOGENOM" id="CLU_029488_0_1_1"/>
<keyword evidence="5" id="KW-1185">Reference proteome</keyword>
<dbReference type="InterPro" id="IPR000922">
    <property type="entry name" value="Lectin_gal-bd_dom"/>
</dbReference>
<dbReference type="Pfam" id="PF02140">
    <property type="entry name" value="SUEL_Lectin"/>
    <property type="match status" value="1"/>
</dbReference>
<feature type="transmembrane region" description="Helical" evidence="1">
    <location>
        <begin position="327"/>
        <end position="351"/>
    </location>
</feature>
<dbReference type="EMBL" id="AMQN01012884">
    <property type="status" value="NOT_ANNOTATED_CDS"/>
    <property type="molecule type" value="Genomic_DNA"/>
</dbReference>
<organism evidence="3">
    <name type="scientific">Capitella teleta</name>
    <name type="common">Polychaete worm</name>
    <dbReference type="NCBI Taxonomy" id="283909"/>
    <lineage>
        <taxon>Eukaryota</taxon>
        <taxon>Metazoa</taxon>
        <taxon>Spiralia</taxon>
        <taxon>Lophotrochozoa</taxon>
        <taxon>Annelida</taxon>
        <taxon>Polychaeta</taxon>
        <taxon>Sedentaria</taxon>
        <taxon>Scolecida</taxon>
        <taxon>Capitellidae</taxon>
        <taxon>Capitella</taxon>
    </lineage>
</organism>
<protein>
    <recommendedName>
        <fullName evidence="2">SUEL-type lectin domain-containing protein</fullName>
    </recommendedName>
</protein>
<evidence type="ECO:0000256" key="1">
    <source>
        <dbReference type="SAM" id="Phobius"/>
    </source>
</evidence>
<dbReference type="PANTHER" id="PTHR46780">
    <property type="entry name" value="PROTEIN EVA-1"/>
    <property type="match status" value="1"/>
</dbReference>
<dbReference type="OrthoDB" id="5970528at2759"/>
<dbReference type="CDD" id="cd22823">
    <property type="entry name" value="Gal_Rha_Lectin"/>
    <property type="match status" value="1"/>
</dbReference>
<reference evidence="5" key="1">
    <citation type="submission" date="2012-12" db="EMBL/GenBank/DDBJ databases">
        <authorList>
            <person name="Hellsten U."/>
            <person name="Grimwood J."/>
            <person name="Chapman J.A."/>
            <person name="Shapiro H."/>
            <person name="Aerts A."/>
            <person name="Otillar R.P."/>
            <person name="Terry A.Y."/>
            <person name="Boore J.L."/>
            <person name="Simakov O."/>
            <person name="Marletaz F."/>
            <person name="Cho S.-J."/>
            <person name="Edsinger-Gonzales E."/>
            <person name="Havlak P."/>
            <person name="Kuo D.-H."/>
            <person name="Larsson T."/>
            <person name="Lv J."/>
            <person name="Arendt D."/>
            <person name="Savage R."/>
            <person name="Osoegawa K."/>
            <person name="de Jong P."/>
            <person name="Lindberg D.R."/>
            <person name="Seaver E.C."/>
            <person name="Weisblat D.A."/>
            <person name="Putnam N.H."/>
            <person name="Grigoriev I.V."/>
            <person name="Rokhsar D.S."/>
        </authorList>
    </citation>
    <scope>NUCLEOTIDE SEQUENCE</scope>
    <source>
        <strain evidence="5">I ESC-2004</strain>
    </source>
</reference>
<name>R7TIC4_CAPTE</name>
<keyword evidence="1" id="KW-1133">Transmembrane helix</keyword>
<dbReference type="Gene3D" id="2.60.120.740">
    <property type="match status" value="1"/>
</dbReference>
<evidence type="ECO:0000313" key="4">
    <source>
        <dbReference type="EnsemblMetazoa" id="CapteP199139"/>
    </source>
</evidence>
<reference evidence="4" key="3">
    <citation type="submission" date="2015-06" db="UniProtKB">
        <authorList>
            <consortium name="EnsemblMetazoa"/>
        </authorList>
    </citation>
    <scope>IDENTIFICATION</scope>
</reference>
<feature type="domain" description="SUEL-type lectin" evidence="2">
    <location>
        <begin position="15"/>
        <end position="104"/>
    </location>
</feature>
<evidence type="ECO:0000259" key="2">
    <source>
        <dbReference type="PROSITE" id="PS50228"/>
    </source>
</evidence>
<dbReference type="InterPro" id="IPR043159">
    <property type="entry name" value="Lectin_gal-bd_sf"/>
</dbReference>
<evidence type="ECO:0000313" key="3">
    <source>
        <dbReference type="EMBL" id="ELT93232.1"/>
    </source>
</evidence>
<proteinExistence type="predicted"/>
<accession>R7TIC4</accession>
<dbReference type="EMBL" id="KB309823">
    <property type="protein sequence ID" value="ELT93232.1"/>
    <property type="molecule type" value="Genomic_DNA"/>
</dbReference>
<keyword evidence="1" id="KW-0812">Transmembrane</keyword>
<dbReference type="GO" id="GO:0030246">
    <property type="term" value="F:carbohydrate binding"/>
    <property type="evidence" value="ECO:0007669"/>
    <property type="project" value="InterPro"/>
</dbReference>
<dbReference type="Proteomes" id="UP000014760">
    <property type="component" value="Unassembled WGS sequence"/>
</dbReference>
<evidence type="ECO:0000313" key="5">
    <source>
        <dbReference type="Proteomes" id="UP000014760"/>
    </source>
</evidence>
<keyword evidence="1" id="KW-0472">Membrane</keyword>